<evidence type="ECO:0000256" key="1">
    <source>
        <dbReference type="ARBA" id="ARBA00001974"/>
    </source>
</evidence>
<dbReference type="InterPro" id="IPR036188">
    <property type="entry name" value="FAD/NAD-bd_sf"/>
</dbReference>
<protein>
    <recommendedName>
        <fullName evidence="11">Glucose-methanol-choline oxidoreductase N-terminal domain-containing protein</fullName>
    </recommendedName>
</protein>
<keyword evidence="4 5" id="KW-0274">FAD</keyword>
<feature type="domain" description="Glucose-methanol-choline oxidoreductase C-terminal" evidence="8">
    <location>
        <begin position="437"/>
        <end position="572"/>
    </location>
</feature>
<accession>A0A5E4QCM6</accession>
<gene>
    <name evidence="9" type="ORF">LSINAPIS_LOCUS7170</name>
</gene>
<proteinExistence type="inferred from homology"/>
<dbReference type="InterPro" id="IPR000172">
    <property type="entry name" value="GMC_OxRdtase_N"/>
</dbReference>
<feature type="binding site" evidence="5">
    <location>
        <position position="267"/>
    </location>
    <ligand>
        <name>FAD</name>
        <dbReference type="ChEBI" id="CHEBI:57692"/>
    </ligand>
</feature>
<dbReference type="PANTHER" id="PTHR11552">
    <property type="entry name" value="GLUCOSE-METHANOL-CHOLINE GMC OXIDOREDUCTASE"/>
    <property type="match status" value="1"/>
</dbReference>
<keyword evidence="6" id="KW-1133">Transmembrane helix</keyword>
<dbReference type="AlphaFoldDB" id="A0A5E4QCM6"/>
<dbReference type="Gene3D" id="3.50.50.60">
    <property type="entry name" value="FAD/NAD(P)-binding domain"/>
    <property type="match status" value="1"/>
</dbReference>
<dbReference type="Gene3D" id="3.30.560.10">
    <property type="entry name" value="Glucose Oxidase, domain 3"/>
    <property type="match status" value="1"/>
</dbReference>
<organism evidence="9 10">
    <name type="scientific">Leptidea sinapis</name>
    <dbReference type="NCBI Taxonomy" id="189913"/>
    <lineage>
        <taxon>Eukaryota</taxon>
        <taxon>Metazoa</taxon>
        <taxon>Ecdysozoa</taxon>
        <taxon>Arthropoda</taxon>
        <taxon>Hexapoda</taxon>
        <taxon>Insecta</taxon>
        <taxon>Pterygota</taxon>
        <taxon>Neoptera</taxon>
        <taxon>Endopterygota</taxon>
        <taxon>Lepidoptera</taxon>
        <taxon>Glossata</taxon>
        <taxon>Ditrysia</taxon>
        <taxon>Papilionoidea</taxon>
        <taxon>Pieridae</taxon>
        <taxon>Dismorphiinae</taxon>
        <taxon>Leptidea</taxon>
    </lineage>
</organism>
<dbReference type="SUPFAM" id="SSF51905">
    <property type="entry name" value="FAD/NAD(P)-binding domain"/>
    <property type="match status" value="1"/>
</dbReference>
<feature type="domain" description="Glucose-methanol-choline oxidoreductase N-terminal" evidence="7">
    <location>
        <begin position="46"/>
        <end position="344"/>
    </location>
</feature>
<keyword evidence="6" id="KW-0472">Membrane</keyword>
<dbReference type="Proteomes" id="UP000324832">
    <property type="component" value="Unassembled WGS sequence"/>
</dbReference>
<evidence type="ECO:0000256" key="4">
    <source>
        <dbReference type="ARBA" id="ARBA00022827"/>
    </source>
</evidence>
<keyword evidence="6" id="KW-0812">Transmembrane</keyword>
<evidence type="ECO:0000256" key="3">
    <source>
        <dbReference type="ARBA" id="ARBA00022630"/>
    </source>
</evidence>
<dbReference type="PIRSF" id="PIRSF000137">
    <property type="entry name" value="Alcohol_oxidase"/>
    <property type="match status" value="1"/>
</dbReference>
<evidence type="ECO:0000259" key="7">
    <source>
        <dbReference type="Pfam" id="PF00732"/>
    </source>
</evidence>
<evidence type="ECO:0000313" key="10">
    <source>
        <dbReference type="Proteomes" id="UP000324832"/>
    </source>
</evidence>
<dbReference type="GO" id="GO:0016614">
    <property type="term" value="F:oxidoreductase activity, acting on CH-OH group of donors"/>
    <property type="evidence" value="ECO:0007669"/>
    <property type="project" value="InterPro"/>
</dbReference>
<dbReference type="InterPro" id="IPR007867">
    <property type="entry name" value="GMC_OxRtase_C"/>
</dbReference>
<dbReference type="Pfam" id="PF00732">
    <property type="entry name" value="GMC_oxred_N"/>
    <property type="match status" value="1"/>
</dbReference>
<dbReference type="Pfam" id="PF05199">
    <property type="entry name" value="GMC_oxred_C"/>
    <property type="match status" value="1"/>
</dbReference>
<dbReference type="SUPFAM" id="SSF54373">
    <property type="entry name" value="FAD-linked reductases, C-terminal domain"/>
    <property type="match status" value="1"/>
</dbReference>
<dbReference type="GO" id="GO:0050660">
    <property type="term" value="F:flavin adenine dinucleotide binding"/>
    <property type="evidence" value="ECO:0007669"/>
    <property type="project" value="InterPro"/>
</dbReference>
<comment type="cofactor">
    <cofactor evidence="1 5">
        <name>FAD</name>
        <dbReference type="ChEBI" id="CHEBI:57692"/>
    </cofactor>
</comment>
<dbReference type="InterPro" id="IPR012132">
    <property type="entry name" value="GMC_OxRdtase"/>
</dbReference>
<name>A0A5E4QCM6_9NEOP</name>
<feature type="transmembrane region" description="Helical" evidence="6">
    <location>
        <begin position="12"/>
        <end position="34"/>
    </location>
</feature>
<evidence type="ECO:0000313" key="9">
    <source>
        <dbReference type="EMBL" id="VVC95460.1"/>
    </source>
</evidence>
<evidence type="ECO:0000256" key="2">
    <source>
        <dbReference type="ARBA" id="ARBA00010790"/>
    </source>
</evidence>
<evidence type="ECO:0000259" key="8">
    <source>
        <dbReference type="Pfam" id="PF05199"/>
    </source>
</evidence>
<evidence type="ECO:0000256" key="5">
    <source>
        <dbReference type="PIRSR" id="PIRSR000137-2"/>
    </source>
</evidence>
<evidence type="ECO:0000256" key="6">
    <source>
        <dbReference type="SAM" id="Phobius"/>
    </source>
</evidence>
<keyword evidence="3" id="KW-0285">Flavoprotein</keyword>
<comment type="similarity">
    <text evidence="2">Belongs to the GMC oxidoreductase family.</text>
</comment>
<evidence type="ECO:0008006" key="11">
    <source>
        <dbReference type="Google" id="ProtNLM"/>
    </source>
</evidence>
<dbReference type="PANTHER" id="PTHR11552:SF147">
    <property type="entry name" value="CHOLINE DEHYDROGENASE, MITOCHONDRIAL"/>
    <property type="match status" value="1"/>
</dbReference>
<keyword evidence="10" id="KW-1185">Reference proteome</keyword>
<sequence>MDSRATLASINAALVTTRAALAVVATLLVTSYVFPKQADISNLDEFDFIICGAGSAGSVLADRLSESGMHSVLVIDAGGDPPIESLDPGLFTYLPRTQYDFNFTSEMDEVVYEGHKVKALNLTTGHVLGGGSSINYMLYVRGCSEDYSYWADAANDDTWSWSGVYPYFIKSERLEDSNILQTPFRAYHGTEGFLKTSRETSQSIYKYIKSFEEVGKKVNFDVNGPSSLGYTPCMFTIGDGTRQTTALTNLGANKHRTNLFVRKETLVTRIIIDNDNVARGVEVQTPDKKTITLKARKEVIVSTGTINTAKLLMLSGIGPKEHLESFKIKVKQDLPVGYNYHDHTFAITTIKTEKSNSSTPRMTNTRLPFPIFTGYVSLDDDVCAQYQSVNFLIPNDSYGPVQLCTFNFGLEDYICNNLFNAGLGRNTILSTIPILHPKSRGFVKLRSTDPWEAPIVEARTFSNSEDLDSLAEYIADYVGVLNSSYFKSVGAEFVDISYPRCKDFELGSAQFWRCYVLQSSTTMYHYAGTCSLGSVVDSRLRVMGVDRLRVVDASIIPRLPSANINAPVIMIAEKAADFIREQHETPYKNG</sequence>
<feature type="binding site" evidence="5">
    <location>
        <position position="127"/>
    </location>
    <ligand>
        <name>FAD</name>
        <dbReference type="ChEBI" id="CHEBI:57692"/>
    </ligand>
</feature>
<dbReference type="EMBL" id="FZQP02002326">
    <property type="protein sequence ID" value="VVC95460.1"/>
    <property type="molecule type" value="Genomic_DNA"/>
</dbReference>
<reference evidence="9 10" key="1">
    <citation type="submission" date="2017-07" db="EMBL/GenBank/DDBJ databases">
        <authorList>
            <person name="Talla V."/>
            <person name="Backstrom N."/>
        </authorList>
    </citation>
    <scope>NUCLEOTIDE SEQUENCE [LARGE SCALE GENOMIC DNA]</scope>
</reference>